<dbReference type="InterPro" id="IPR052028">
    <property type="entry name" value="HipA_Ser/Thr_kinase"/>
</dbReference>
<sequence>MSPDLDVFLRGRHVGVLSDSTGHLSFQYTPAIMERYGTSSVVLSLSLPVSNDAIVGPRVSSYFDGLLPLENDRYGLAEQHGLQISDTLGFLSILGPDLPGALQIFPSKAAMEPARWDQGFVPKPIFKQPKAAELMIPDLLISEEWALRVARSAGLPAVDACLTVDGASEHLAVTRYDYTPDGEWLHQEDFNQALALPREPMYEDKTSTPSRLTQLTALAKPHMRDPAEFMRTLLRAVTFNLLIGNGDAHSKNYTLLIRDGGEVRLAPMYDVAPTRLLCDATEHAGHALGGERKLSKLTLEHLVQEGTSWGLEQEDARAAAVEVLESAGKAAAREPADDRIDFLSELVPARSEDLLKGGTARDRGPERTSPFHAAYRKLFPSNHNPLHGGPGRRGGKPC</sequence>
<dbReference type="PANTHER" id="PTHR37419:SF1">
    <property type="entry name" value="SERINE_THREONINE-PROTEIN KINASE TOXIN HIPA"/>
    <property type="match status" value="1"/>
</dbReference>
<dbReference type="Pfam" id="PF13657">
    <property type="entry name" value="Couple_hipA"/>
    <property type="match status" value="1"/>
</dbReference>
<reference evidence="7 8" key="1">
    <citation type="journal article" date="2013" name="Genome Announc.">
        <title>Draft Genome Sequence of Arthrobacter crystallopoietes Strain BAB-32, Revealing Genes for Bioremediation.</title>
        <authorList>
            <person name="Joshi M.N."/>
            <person name="Pandit A.S."/>
            <person name="Sharma A."/>
            <person name="Pandya R.V."/>
            <person name="Desai S.M."/>
            <person name="Saxena A.K."/>
            <person name="Bagatharia S.B."/>
        </authorList>
    </citation>
    <scope>NUCLEOTIDE SEQUENCE [LARGE SCALE GENOMIC DNA]</scope>
    <source>
        <strain evidence="7 8">BAB-32</strain>
    </source>
</reference>
<dbReference type="EMBL" id="ANPE02000101">
    <property type="protein sequence ID" value="EMY34775.1"/>
    <property type="molecule type" value="Genomic_DNA"/>
</dbReference>
<evidence type="ECO:0000256" key="1">
    <source>
        <dbReference type="ARBA" id="ARBA00010164"/>
    </source>
</evidence>
<dbReference type="InterPro" id="IPR012893">
    <property type="entry name" value="HipA-like_C"/>
</dbReference>
<dbReference type="NCBIfam" id="TIGR03071">
    <property type="entry name" value="couple_hipA"/>
    <property type="match status" value="1"/>
</dbReference>
<evidence type="ECO:0000313" key="8">
    <source>
        <dbReference type="Proteomes" id="UP000010729"/>
    </source>
</evidence>
<dbReference type="Gene3D" id="1.10.1070.20">
    <property type="match status" value="1"/>
</dbReference>
<evidence type="ECO:0000256" key="4">
    <source>
        <dbReference type="SAM" id="MobiDB-lite"/>
    </source>
</evidence>
<comment type="similarity">
    <text evidence="1">Belongs to the HipA Ser/Thr kinase family.</text>
</comment>
<gene>
    <name evidence="7" type="ORF">D477_007983</name>
</gene>
<dbReference type="OrthoDB" id="3182374at2"/>
<evidence type="ECO:0000313" key="7">
    <source>
        <dbReference type="EMBL" id="EMY34775.1"/>
    </source>
</evidence>
<dbReference type="InterPro" id="IPR017508">
    <property type="entry name" value="HipA_N1"/>
</dbReference>
<evidence type="ECO:0000259" key="6">
    <source>
        <dbReference type="Pfam" id="PF13657"/>
    </source>
</evidence>
<dbReference type="PANTHER" id="PTHR37419">
    <property type="entry name" value="SERINE/THREONINE-PROTEIN KINASE TOXIN HIPA"/>
    <property type="match status" value="1"/>
</dbReference>
<name>N1V0F8_9MICC</name>
<accession>N1V0F8</accession>
<dbReference type="GO" id="GO:0004674">
    <property type="term" value="F:protein serine/threonine kinase activity"/>
    <property type="evidence" value="ECO:0007669"/>
    <property type="project" value="TreeGrafter"/>
</dbReference>
<dbReference type="GO" id="GO:0005829">
    <property type="term" value="C:cytosol"/>
    <property type="evidence" value="ECO:0007669"/>
    <property type="project" value="TreeGrafter"/>
</dbReference>
<keyword evidence="8" id="KW-1185">Reference proteome</keyword>
<feature type="region of interest" description="Disordered" evidence="4">
    <location>
        <begin position="379"/>
        <end position="398"/>
    </location>
</feature>
<keyword evidence="2" id="KW-0808">Transferase</keyword>
<protein>
    <submittedName>
        <fullName evidence="7">HipA domain-containing protein</fullName>
    </submittedName>
</protein>
<dbReference type="RefSeq" id="WP_005268447.1">
    <property type="nucleotide sequence ID" value="NZ_ANPE02000101.1"/>
</dbReference>
<organism evidence="7 8">
    <name type="scientific">Arthrobacter crystallopoietes BAB-32</name>
    <dbReference type="NCBI Taxonomy" id="1246476"/>
    <lineage>
        <taxon>Bacteria</taxon>
        <taxon>Bacillati</taxon>
        <taxon>Actinomycetota</taxon>
        <taxon>Actinomycetes</taxon>
        <taxon>Micrococcales</taxon>
        <taxon>Micrococcaceae</taxon>
        <taxon>Crystallibacter</taxon>
    </lineage>
</organism>
<evidence type="ECO:0000259" key="5">
    <source>
        <dbReference type="Pfam" id="PF07804"/>
    </source>
</evidence>
<dbReference type="AlphaFoldDB" id="N1V0F8"/>
<feature type="domain" description="HipA N-terminal subdomain 1" evidence="6">
    <location>
        <begin position="5"/>
        <end position="104"/>
    </location>
</feature>
<evidence type="ECO:0000256" key="2">
    <source>
        <dbReference type="ARBA" id="ARBA00022679"/>
    </source>
</evidence>
<evidence type="ECO:0000256" key="3">
    <source>
        <dbReference type="ARBA" id="ARBA00022777"/>
    </source>
</evidence>
<comment type="caution">
    <text evidence="7">The sequence shown here is derived from an EMBL/GenBank/DDBJ whole genome shotgun (WGS) entry which is preliminary data.</text>
</comment>
<keyword evidence="3" id="KW-0418">Kinase</keyword>
<proteinExistence type="inferred from homology"/>
<dbReference type="Proteomes" id="UP000010729">
    <property type="component" value="Unassembled WGS sequence"/>
</dbReference>
<feature type="domain" description="HipA-like C-terminal" evidence="5">
    <location>
        <begin position="125"/>
        <end position="329"/>
    </location>
</feature>
<dbReference type="Pfam" id="PF07804">
    <property type="entry name" value="HipA_C"/>
    <property type="match status" value="1"/>
</dbReference>